<dbReference type="PIRSF" id="PIRSF018266">
    <property type="entry name" value="FecR"/>
    <property type="match status" value="1"/>
</dbReference>
<feature type="transmembrane region" description="Helical" evidence="1">
    <location>
        <begin position="66"/>
        <end position="88"/>
    </location>
</feature>
<dbReference type="Pfam" id="PF16344">
    <property type="entry name" value="FecR_C"/>
    <property type="match status" value="1"/>
</dbReference>
<dbReference type="Proteomes" id="UP000192678">
    <property type="component" value="Unassembled WGS sequence"/>
</dbReference>
<evidence type="ECO:0000313" key="5">
    <source>
        <dbReference type="Proteomes" id="UP000192678"/>
    </source>
</evidence>
<keyword evidence="5" id="KW-1185">Reference proteome</keyword>
<accession>A0A1W2E115</accession>
<organism evidence="4 5">
    <name type="scientific">Pedobacter nyackensis</name>
    <dbReference type="NCBI Taxonomy" id="475255"/>
    <lineage>
        <taxon>Bacteria</taxon>
        <taxon>Pseudomonadati</taxon>
        <taxon>Bacteroidota</taxon>
        <taxon>Sphingobacteriia</taxon>
        <taxon>Sphingobacteriales</taxon>
        <taxon>Sphingobacteriaceae</taxon>
        <taxon>Pedobacter</taxon>
    </lineage>
</organism>
<name>A0A1W2E115_9SPHI</name>
<reference evidence="4 5" key="1">
    <citation type="submission" date="2017-04" db="EMBL/GenBank/DDBJ databases">
        <authorList>
            <person name="Afonso C.L."/>
            <person name="Miller P.J."/>
            <person name="Scott M.A."/>
            <person name="Spackman E."/>
            <person name="Goraichik I."/>
            <person name="Dimitrov K.M."/>
            <person name="Suarez D.L."/>
            <person name="Swayne D.E."/>
        </authorList>
    </citation>
    <scope>NUCLEOTIDE SEQUENCE [LARGE SCALE GENOMIC DNA]</scope>
    <source>
        <strain evidence="4 5">DSM 19625</strain>
    </source>
</reference>
<dbReference type="InterPro" id="IPR012373">
    <property type="entry name" value="Ferrdict_sens_TM"/>
</dbReference>
<evidence type="ECO:0000259" key="2">
    <source>
        <dbReference type="Pfam" id="PF04773"/>
    </source>
</evidence>
<dbReference type="RefSeq" id="WP_084290423.1">
    <property type="nucleotide sequence ID" value="NZ_FWYB01000009.1"/>
</dbReference>
<keyword evidence="1" id="KW-0812">Transmembrane</keyword>
<dbReference type="PANTHER" id="PTHR30273">
    <property type="entry name" value="PERIPLASMIC SIGNAL SENSOR AND SIGMA FACTOR ACTIVATOR FECR-RELATED"/>
    <property type="match status" value="1"/>
</dbReference>
<dbReference type="EMBL" id="FWYB01000009">
    <property type="protein sequence ID" value="SMD02916.1"/>
    <property type="molecule type" value="Genomic_DNA"/>
</dbReference>
<keyword evidence="1" id="KW-0472">Membrane</keyword>
<dbReference type="STRING" id="475255.SAMN04488101_10916"/>
<dbReference type="FunFam" id="2.60.120.1440:FF:000001">
    <property type="entry name" value="Putative anti-sigma factor"/>
    <property type="match status" value="1"/>
</dbReference>
<evidence type="ECO:0000259" key="3">
    <source>
        <dbReference type="Pfam" id="PF16344"/>
    </source>
</evidence>
<proteinExistence type="predicted"/>
<evidence type="ECO:0000313" key="4">
    <source>
        <dbReference type="EMBL" id="SMD02916.1"/>
    </source>
</evidence>
<dbReference type="Gene3D" id="3.55.50.30">
    <property type="match status" value="1"/>
</dbReference>
<evidence type="ECO:0000256" key="1">
    <source>
        <dbReference type="SAM" id="Phobius"/>
    </source>
</evidence>
<dbReference type="AlphaFoldDB" id="A0A1W2E115"/>
<keyword evidence="1" id="KW-1133">Transmembrane helix</keyword>
<dbReference type="OrthoDB" id="1099963at2"/>
<feature type="domain" description="Protein FecR C-terminal" evidence="3">
    <location>
        <begin position="305"/>
        <end position="372"/>
    </location>
</feature>
<dbReference type="GO" id="GO:0016989">
    <property type="term" value="F:sigma factor antagonist activity"/>
    <property type="evidence" value="ECO:0007669"/>
    <property type="project" value="TreeGrafter"/>
</dbReference>
<dbReference type="Gene3D" id="2.60.120.1440">
    <property type="match status" value="1"/>
</dbReference>
<dbReference type="Pfam" id="PF04773">
    <property type="entry name" value="FecR"/>
    <property type="match status" value="1"/>
</dbReference>
<sequence>MQSTKVKELLNRYLSGDCNEEEKALVETWYLKHEVANPKILSEEEYDTDVRIIQDTLDYKPGRTTLWTRISIAALILFTLSATFYFYYEGKQDQQYVHKDQTDIGPGTDKATLTLSDGSKISLTDVENGEIATQSGLKVAKTASGQIDYTVLPNNKEVKSSRIIEYNTITTPRGGKYQILLPDGTTVWLDAASSLKYPVQFAANERNVELVGQAYFDVAKDKNKPFKVRSGKQQIEVFGTQFNVNAYSNQAAILTTLLEGSVSVSLNGSKTGKMLKPGQQAALEDQHFQINEADVEEVIAWKNGYFAFEKDDVRTVLNKLERWYDVDIISDHSFGQMKIGGTISRSKSLLEVLRVLQLTRKIKFKAEGRRIVAMP</sequence>
<feature type="domain" description="FecR protein" evidence="2">
    <location>
        <begin position="168"/>
        <end position="262"/>
    </location>
</feature>
<gene>
    <name evidence="4" type="ORF">SAMN04488101_10916</name>
</gene>
<dbReference type="PANTHER" id="PTHR30273:SF2">
    <property type="entry name" value="PROTEIN FECR"/>
    <property type="match status" value="1"/>
</dbReference>
<dbReference type="InterPro" id="IPR006860">
    <property type="entry name" value="FecR"/>
</dbReference>
<dbReference type="InterPro" id="IPR032508">
    <property type="entry name" value="FecR_C"/>
</dbReference>
<protein>
    <submittedName>
        <fullName evidence="4">FecR family protein</fullName>
    </submittedName>
</protein>